<comment type="caution">
    <text evidence="12">The sequence shown here is derived from an EMBL/GenBank/DDBJ whole genome shotgun (WGS) entry which is preliminary data.</text>
</comment>
<evidence type="ECO:0000259" key="11">
    <source>
        <dbReference type="Pfam" id="PF04452"/>
    </source>
</evidence>
<dbReference type="AlphaFoldDB" id="K0SM65"/>
<evidence type="ECO:0000256" key="9">
    <source>
        <dbReference type="ARBA" id="ARBA00025699"/>
    </source>
</evidence>
<evidence type="ECO:0000256" key="1">
    <source>
        <dbReference type="ARBA" id="ARBA00004496"/>
    </source>
</evidence>
<keyword evidence="8" id="KW-0949">S-adenosyl-L-methionine</keyword>
<evidence type="ECO:0000256" key="6">
    <source>
        <dbReference type="ARBA" id="ARBA00022603"/>
    </source>
</evidence>
<dbReference type="CDD" id="cd18084">
    <property type="entry name" value="RsmE-like"/>
    <property type="match status" value="1"/>
</dbReference>
<evidence type="ECO:0000313" key="12">
    <source>
        <dbReference type="EMBL" id="EJK66059.1"/>
    </source>
</evidence>
<dbReference type="OMA" id="VINSARW"/>
<evidence type="ECO:0000256" key="3">
    <source>
        <dbReference type="ARBA" id="ARBA00012328"/>
    </source>
</evidence>
<keyword evidence="13" id="KW-1185">Reference proteome</keyword>
<keyword evidence="6" id="KW-0489">Methyltransferase</keyword>
<protein>
    <recommendedName>
        <fullName evidence="3">16S rRNA (uracil(1498)-N(3))-methyltransferase</fullName>
        <ecNumber evidence="3">2.1.1.193</ecNumber>
    </recommendedName>
</protein>
<dbReference type="GO" id="GO:0005737">
    <property type="term" value="C:cytoplasm"/>
    <property type="evidence" value="ECO:0007669"/>
    <property type="project" value="UniProtKB-SubCell"/>
</dbReference>
<comment type="similarity">
    <text evidence="2">Belongs to the RNA methyltransferase RsmE family.</text>
</comment>
<dbReference type="eggNOG" id="ENOG502SA8N">
    <property type="taxonomic scope" value="Eukaryota"/>
</dbReference>
<keyword evidence="5" id="KW-0698">rRNA processing</keyword>
<name>K0SM65_THAOC</name>
<dbReference type="Gene3D" id="3.40.1280.10">
    <property type="match status" value="1"/>
</dbReference>
<feature type="domain" description="Ribosomal RNA small subunit methyltransferase E methyltransferase" evidence="11">
    <location>
        <begin position="84"/>
        <end position="277"/>
    </location>
</feature>
<comment type="function">
    <text evidence="9">Specifically methylates the N3 position of the uracil ring of uridine 1498 (m3U1498) in 16S rRNA. Acts on the fully assembled 30S ribosomal subunit.</text>
</comment>
<keyword evidence="4" id="KW-0963">Cytoplasm</keyword>
<keyword evidence="7" id="KW-0808">Transferase</keyword>
<dbReference type="PIRSF" id="PIRSF015601">
    <property type="entry name" value="MTase_slr0722"/>
    <property type="match status" value="1"/>
</dbReference>
<dbReference type="InterPro" id="IPR006700">
    <property type="entry name" value="RsmE"/>
</dbReference>
<evidence type="ECO:0000256" key="7">
    <source>
        <dbReference type="ARBA" id="ARBA00022679"/>
    </source>
</evidence>
<accession>K0SM65</accession>
<dbReference type="PANTHER" id="PTHR30027:SF3">
    <property type="entry name" value="16S RRNA (URACIL(1498)-N(3))-METHYLTRANSFERASE"/>
    <property type="match status" value="1"/>
</dbReference>
<evidence type="ECO:0000256" key="2">
    <source>
        <dbReference type="ARBA" id="ARBA00005528"/>
    </source>
</evidence>
<dbReference type="EMBL" id="AGNL01015301">
    <property type="protein sequence ID" value="EJK66059.1"/>
    <property type="molecule type" value="Genomic_DNA"/>
</dbReference>
<comment type="subcellular location">
    <subcellularLocation>
        <location evidence="1">Cytoplasm</location>
    </subcellularLocation>
</comment>
<sequence>MMLNRWQVMRILKKKGKRRDIRIFNGKDGEWLARVLQLNGDVDPSTAKKSRRRRASEVNLAAESLQQLRTQDDPEDDIGRPWVLVAPLKKQQRMKFIVEKCTELGAGRIVPVSSDRMEAGALSIVLDSSDEPFGVHREHRNNLNFDRLNIQAVEASEQCERLSVPVVTRDTGLADLDVKNEGSLWQVRDLVQQWSQNVESRRKLLVCRERGTNVDSVIPLMQALEQTRIVAFLLGPEGGWSPEEEDLFDSLSSNNNIQGVSLGPNVLRAETASMLAVGGWTLSTE</sequence>
<dbReference type="Pfam" id="PF04452">
    <property type="entry name" value="Methyltrans_RNA"/>
    <property type="match status" value="1"/>
</dbReference>
<dbReference type="OrthoDB" id="45385at2759"/>
<gene>
    <name evidence="12" type="ORF">THAOC_13045</name>
</gene>
<evidence type="ECO:0000256" key="10">
    <source>
        <dbReference type="ARBA" id="ARBA00047944"/>
    </source>
</evidence>
<dbReference type="InterPro" id="IPR029026">
    <property type="entry name" value="tRNA_m1G_MTases_N"/>
</dbReference>
<proteinExistence type="inferred from homology"/>
<evidence type="ECO:0000256" key="8">
    <source>
        <dbReference type="ARBA" id="ARBA00022691"/>
    </source>
</evidence>
<dbReference type="Proteomes" id="UP000266841">
    <property type="component" value="Unassembled WGS sequence"/>
</dbReference>
<dbReference type="GO" id="GO:0070475">
    <property type="term" value="P:rRNA base methylation"/>
    <property type="evidence" value="ECO:0007669"/>
    <property type="project" value="TreeGrafter"/>
</dbReference>
<comment type="catalytic activity">
    <reaction evidence="10">
        <text>uridine(1498) in 16S rRNA + S-adenosyl-L-methionine = N(3)-methyluridine(1498) in 16S rRNA + S-adenosyl-L-homocysteine + H(+)</text>
        <dbReference type="Rhea" id="RHEA:42920"/>
        <dbReference type="Rhea" id="RHEA-COMP:10283"/>
        <dbReference type="Rhea" id="RHEA-COMP:10284"/>
        <dbReference type="ChEBI" id="CHEBI:15378"/>
        <dbReference type="ChEBI" id="CHEBI:57856"/>
        <dbReference type="ChEBI" id="CHEBI:59789"/>
        <dbReference type="ChEBI" id="CHEBI:65315"/>
        <dbReference type="ChEBI" id="CHEBI:74502"/>
        <dbReference type="EC" id="2.1.1.193"/>
    </reaction>
</comment>
<dbReference type="InterPro" id="IPR029028">
    <property type="entry name" value="Alpha/beta_knot_MTases"/>
</dbReference>
<organism evidence="12 13">
    <name type="scientific">Thalassiosira oceanica</name>
    <name type="common">Marine diatom</name>
    <dbReference type="NCBI Taxonomy" id="159749"/>
    <lineage>
        <taxon>Eukaryota</taxon>
        <taxon>Sar</taxon>
        <taxon>Stramenopiles</taxon>
        <taxon>Ochrophyta</taxon>
        <taxon>Bacillariophyta</taxon>
        <taxon>Coscinodiscophyceae</taxon>
        <taxon>Thalassiosirophycidae</taxon>
        <taxon>Thalassiosirales</taxon>
        <taxon>Thalassiosiraceae</taxon>
        <taxon>Thalassiosira</taxon>
    </lineage>
</organism>
<dbReference type="InterPro" id="IPR046886">
    <property type="entry name" value="RsmE_MTase_dom"/>
</dbReference>
<reference evidence="12 13" key="1">
    <citation type="journal article" date="2012" name="Genome Biol.">
        <title>Genome and low-iron response of an oceanic diatom adapted to chronic iron limitation.</title>
        <authorList>
            <person name="Lommer M."/>
            <person name="Specht M."/>
            <person name="Roy A.S."/>
            <person name="Kraemer L."/>
            <person name="Andreson R."/>
            <person name="Gutowska M.A."/>
            <person name="Wolf J."/>
            <person name="Bergner S.V."/>
            <person name="Schilhabel M.B."/>
            <person name="Klostermeier U.C."/>
            <person name="Beiko R.G."/>
            <person name="Rosenstiel P."/>
            <person name="Hippler M."/>
            <person name="Laroche J."/>
        </authorList>
    </citation>
    <scope>NUCLEOTIDE SEQUENCE [LARGE SCALE GENOMIC DNA]</scope>
    <source>
        <strain evidence="12 13">CCMP1005</strain>
    </source>
</reference>
<evidence type="ECO:0000256" key="5">
    <source>
        <dbReference type="ARBA" id="ARBA00022552"/>
    </source>
</evidence>
<dbReference type="EC" id="2.1.1.193" evidence="3"/>
<evidence type="ECO:0000313" key="13">
    <source>
        <dbReference type="Proteomes" id="UP000266841"/>
    </source>
</evidence>
<dbReference type="PANTHER" id="PTHR30027">
    <property type="entry name" value="RIBOSOMAL RNA SMALL SUBUNIT METHYLTRANSFERASE E"/>
    <property type="match status" value="1"/>
</dbReference>
<dbReference type="NCBIfam" id="TIGR00046">
    <property type="entry name" value="RsmE family RNA methyltransferase"/>
    <property type="match status" value="1"/>
</dbReference>
<dbReference type="SUPFAM" id="SSF75217">
    <property type="entry name" value="alpha/beta knot"/>
    <property type="match status" value="1"/>
</dbReference>
<evidence type="ECO:0000256" key="4">
    <source>
        <dbReference type="ARBA" id="ARBA00022490"/>
    </source>
</evidence>
<dbReference type="GO" id="GO:0070042">
    <property type="term" value="F:rRNA (uridine-N3-)-methyltransferase activity"/>
    <property type="evidence" value="ECO:0007669"/>
    <property type="project" value="TreeGrafter"/>
</dbReference>